<dbReference type="SUPFAM" id="SSF53098">
    <property type="entry name" value="Ribonuclease H-like"/>
    <property type="match status" value="1"/>
</dbReference>
<protein>
    <recommendedName>
        <fullName evidence="1">RNase H type-1 domain-containing protein</fullName>
    </recommendedName>
</protein>
<evidence type="ECO:0000313" key="3">
    <source>
        <dbReference type="EnsemblPlants" id="KRH13368"/>
    </source>
</evidence>
<dbReference type="InterPro" id="IPR036397">
    <property type="entry name" value="RNaseH_sf"/>
</dbReference>
<dbReference type="PANTHER" id="PTHR48475">
    <property type="entry name" value="RIBONUCLEASE H"/>
    <property type="match status" value="1"/>
</dbReference>
<dbReference type="Proteomes" id="UP000008827">
    <property type="component" value="Chromosome 15"/>
</dbReference>
<dbReference type="Gramene" id="KRH13368">
    <property type="protein sequence ID" value="KRH13368"/>
    <property type="gene ID" value="GLYMA_15G234400"/>
</dbReference>
<gene>
    <name evidence="2" type="ORF">GLYMA_15G234400</name>
</gene>
<keyword evidence="4" id="KW-1185">Reference proteome</keyword>
<dbReference type="Pfam" id="PF00075">
    <property type="entry name" value="RNase_H"/>
    <property type="match status" value="1"/>
</dbReference>
<dbReference type="SMR" id="A0A0R0GDQ7"/>
<dbReference type="InParanoid" id="A0A0R0GDQ7"/>
<dbReference type="EnsemblPlants" id="KRH13368">
    <property type="protein sequence ID" value="KRH13368"/>
    <property type="gene ID" value="GLYMA_15G234400"/>
</dbReference>
<name>A0A0R0GDQ7_SOYBN</name>
<sequence>MKGCDWWMLYVDGAYNPKGSRAGITLERSRDISLKQSLFDFKTSYNQVEYEALIVGIKLEKEVEVKKIRCRNDSKLITSQVNGDFQAKDT</sequence>
<dbReference type="InterPro" id="IPR002156">
    <property type="entry name" value="RNaseH_domain"/>
</dbReference>
<evidence type="ECO:0000313" key="2">
    <source>
        <dbReference type="EMBL" id="KRH13368.1"/>
    </source>
</evidence>
<reference evidence="2 3" key="1">
    <citation type="journal article" date="2010" name="Nature">
        <title>Genome sequence of the palaeopolyploid soybean.</title>
        <authorList>
            <person name="Schmutz J."/>
            <person name="Cannon S.B."/>
            <person name="Schlueter J."/>
            <person name="Ma J."/>
            <person name="Mitros T."/>
            <person name="Nelson W."/>
            <person name="Hyten D.L."/>
            <person name="Song Q."/>
            <person name="Thelen J.J."/>
            <person name="Cheng J."/>
            <person name="Xu D."/>
            <person name="Hellsten U."/>
            <person name="May G.D."/>
            <person name="Yu Y."/>
            <person name="Sakurai T."/>
            <person name="Umezawa T."/>
            <person name="Bhattacharyya M.K."/>
            <person name="Sandhu D."/>
            <person name="Valliyodan B."/>
            <person name="Lindquist E."/>
            <person name="Peto M."/>
            <person name="Grant D."/>
            <person name="Shu S."/>
            <person name="Goodstein D."/>
            <person name="Barry K."/>
            <person name="Futrell-Griggs M."/>
            <person name="Abernathy B."/>
            <person name="Du J."/>
            <person name="Tian Z."/>
            <person name="Zhu L."/>
            <person name="Gill N."/>
            <person name="Joshi T."/>
            <person name="Libault M."/>
            <person name="Sethuraman A."/>
            <person name="Zhang X.-C."/>
            <person name="Shinozaki K."/>
            <person name="Nguyen H.T."/>
            <person name="Wing R.A."/>
            <person name="Cregan P."/>
            <person name="Specht J."/>
            <person name="Grimwood J."/>
            <person name="Rokhsar D."/>
            <person name="Stacey G."/>
            <person name="Shoemaker R.C."/>
            <person name="Jackson S.A."/>
        </authorList>
    </citation>
    <scope>NUCLEOTIDE SEQUENCE</scope>
    <source>
        <strain evidence="3">cv. Williams 82</strain>
        <tissue evidence="2">Callus</tissue>
    </source>
</reference>
<dbReference type="AlphaFoldDB" id="A0A0R0GDQ7"/>
<evidence type="ECO:0000259" key="1">
    <source>
        <dbReference type="Pfam" id="PF00075"/>
    </source>
</evidence>
<dbReference type="Gene3D" id="3.30.420.10">
    <property type="entry name" value="Ribonuclease H-like superfamily/Ribonuclease H"/>
    <property type="match status" value="1"/>
</dbReference>
<reference evidence="2" key="3">
    <citation type="submission" date="2018-07" db="EMBL/GenBank/DDBJ databases">
        <title>WGS assembly of Glycine max.</title>
        <authorList>
            <person name="Schmutz J."/>
            <person name="Cannon S."/>
            <person name="Schlueter J."/>
            <person name="Ma J."/>
            <person name="Mitros T."/>
            <person name="Nelson W."/>
            <person name="Hyten D."/>
            <person name="Song Q."/>
            <person name="Thelen J."/>
            <person name="Cheng J."/>
            <person name="Xu D."/>
            <person name="Hellsten U."/>
            <person name="May G."/>
            <person name="Yu Y."/>
            <person name="Sakurai T."/>
            <person name="Umezawa T."/>
            <person name="Bhattacharyya M."/>
            <person name="Sandhu D."/>
            <person name="Valliyodan B."/>
            <person name="Lindquist E."/>
            <person name="Peto M."/>
            <person name="Grant D."/>
            <person name="Shu S."/>
            <person name="Goodstein D."/>
            <person name="Barry K."/>
            <person name="Futrell-Griggs M."/>
            <person name="Abernathy B."/>
            <person name="Du J."/>
            <person name="Tian Z."/>
            <person name="Zhu L."/>
            <person name="Gill N."/>
            <person name="Joshi T."/>
            <person name="Libault M."/>
            <person name="Sethuraman A."/>
            <person name="Zhang X."/>
            <person name="Shinozaki K."/>
            <person name="Nguyen H."/>
            <person name="Wing R."/>
            <person name="Cregan P."/>
            <person name="Specht J."/>
            <person name="Grimwood J."/>
            <person name="Rokhsar D."/>
            <person name="Stacey G."/>
            <person name="Shoemaker R."/>
            <person name="Jackson S."/>
        </authorList>
    </citation>
    <scope>NUCLEOTIDE SEQUENCE</scope>
    <source>
        <tissue evidence="2">Callus</tissue>
    </source>
</reference>
<proteinExistence type="predicted"/>
<dbReference type="OMA" id="IRCRNDS"/>
<dbReference type="EMBL" id="CM000848">
    <property type="protein sequence ID" value="KRH13368.1"/>
    <property type="molecule type" value="Genomic_DNA"/>
</dbReference>
<dbReference type="PANTHER" id="PTHR48475:SF2">
    <property type="entry name" value="RIBONUCLEASE H"/>
    <property type="match status" value="1"/>
</dbReference>
<organism evidence="2">
    <name type="scientific">Glycine max</name>
    <name type="common">Soybean</name>
    <name type="synonym">Glycine hispida</name>
    <dbReference type="NCBI Taxonomy" id="3847"/>
    <lineage>
        <taxon>Eukaryota</taxon>
        <taxon>Viridiplantae</taxon>
        <taxon>Streptophyta</taxon>
        <taxon>Embryophyta</taxon>
        <taxon>Tracheophyta</taxon>
        <taxon>Spermatophyta</taxon>
        <taxon>Magnoliopsida</taxon>
        <taxon>eudicotyledons</taxon>
        <taxon>Gunneridae</taxon>
        <taxon>Pentapetalae</taxon>
        <taxon>rosids</taxon>
        <taxon>fabids</taxon>
        <taxon>Fabales</taxon>
        <taxon>Fabaceae</taxon>
        <taxon>Papilionoideae</taxon>
        <taxon>50 kb inversion clade</taxon>
        <taxon>NPAAA clade</taxon>
        <taxon>indigoferoid/millettioid clade</taxon>
        <taxon>Phaseoleae</taxon>
        <taxon>Glycine</taxon>
        <taxon>Glycine subgen. Soja</taxon>
    </lineage>
</organism>
<accession>A0A0R0GDQ7</accession>
<dbReference type="GO" id="GO:0003676">
    <property type="term" value="F:nucleic acid binding"/>
    <property type="evidence" value="ECO:0007669"/>
    <property type="project" value="InterPro"/>
</dbReference>
<reference evidence="3" key="2">
    <citation type="submission" date="2018-02" db="UniProtKB">
        <authorList>
            <consortium name="EnsemblPlants"/>
        </authorList>
    </citation>
    <scope>IDENTIFICATION</scope>
    <source>
        <strain evidence="3">Williams 82</strain>
    </source>
</reference>
<evidence type="ECO:0000313" key="4">
    <source>
        <dbReference type="Proteomes" id="UP000008827"/>
    </source>
</evidence>
<dbReference type="InterPro" id="IPR012337">
    <property type="entry name" value="RNaseH-like_sf"/>
</dbReference>
<feature type="domain" description="RNase H type-1" evidence="1">
    <location>
        <begin position="8"/>
        <end position="82"/>
    </location>
</feature>
<dbReference type="GO" id="GO:0004523">
    <property type="term" value="F:RNA-DNA hybrid ribonuclease activity"/>
    <property type="evidence" value="ECO:0007669"/>
    <property type="project" value="InterPro"/>
</dbReference>